<evidence type="ECO:0000256" key="1">
    <source>
        <dbReference type="ARBA" id="ARBA00022527"/>
    </source>
</evidence>
<evidence type="ECO:0000256" key="6">
    <source>
        <dbReference type="SAM" id="MobiDB-lite"/>
    </source>
</evidence>
<dbReference type="PROSITE" id="PS00108">
    <property type="entry name" value="PROTEIN_KINASE_ST"/>
    <property type="match status" value="1"/>
</dbReference>
<evidence type="ECO:0000256" key="3">
    <source>
        <dbReference type="ARBA" id="ARBA00022741"/>
    </source>
</evidence>
<keyword evidence="7" id="KW-1133">Transmembrane helix</keyword>
<feature type="region of interest" description="Disordered" evidence="6">
    <location>
        <begin position="368"/>
        <end position="407"/>
    </location>
</feature>
<dbReference type="SMART" id="SM00220">
    <property type="entry name" value="S_TKc"/>
    <property type="match status" value="1"/>
</dbReference>
<dbReference type="InterPro" id="IPR000719">
    <property type="entry name" value="Prot_kinase_dom"/>
</dbReference>
<dbReference type="PANTHER" id="PTHR43289:SF6">
    <property type="entry name" value="SERINE_THREONINE-PROTEIN KINASE NEKL-3"/>
    <property type="match status" value="1"/>
</dbReference>
<feature type="compositionally biased region" description="Low complexity" evidence="6">
    <location>
        <begin position="369"/>
        <end position="384"/>
    </location>
</feature>
<dbReference type="InterPro" id="IPR017441">
    <property type="entry name" value="Protein_kinase_ATP_BS"/>
</dbReference>
<dbReference type="Pfam" id="PF00069">
    <property type="entry name" value="Pkinase"/>
    <property type="match status" value="1"/>
</dbReference>
<dbReference type="EMBL" id="UOEU01000639">
    <property type="protein sequence ID" value="VAW36830.1"/>
    <property type="molecule type" value="Genomic_DNA"/>
</dbReference>
<organism evidence="9">
    <name type="scientific">hydrothermal vent metagenome</name>
    <dbReference type="NCBI Taxonomy" id="652676"/>
    <lineage>
        <taxon>unclassified sequences</taxon>
        <taxon>metagenomes</taxon>
        <taxon>ecological metagenomes</taxon>
    </lineage>
</organism>
<dbReference type="InterPro" id="IPR011009">
    <property type="entry name" value="Kinase-like_dom_sf"/>
</dbReference>
<feature type="non-terminal residue" evidence="9">
    <location>
        <position position="518"/>
    </location>
</feature>
<name>A0A3B0V7D9_9ZZZZ</name>
<sequence>MFSMSFDIGSTIGQYRIEEKLGQGGMATVYKGHHTRLDRHVAIKVLHTVFKDDDNFLRRFTREAQVVARLEHGNIVPIYDFAEHDGFPYLVMRYIAGETLKDRLNKGALSRNELIRVTSGIADGLDYAHNQGVLHRDVKPSNILLTQGGGVFISDFGLARITQAGESTLSQDMIMGTPQYISPEQAKGTTELDGRTDIYSFGIIVYEMVTGQVPFYSDTGYSVIHSQIFDPPPLPSSLNSKISPAMEAVLLKVLSKEPAERYATAGEFMATFKQAALDAPSQLEPQGAVVLPDSTEKRTQVVATAPSPSSAPTPALPNLDEAPSSIRQSNVQDARPKRPFLFVGIGIILGMILLAALISFALRNRNVPTTTDSAPTETTVVDQPDGSDTDSPDDSSQPPDNPLPNFDNFELPLIIRPIEIVEPLYRANPDNKSLALELAAAYVREDQPEDARAVVGALVTQTRLPIGIYALANRLLEQQQYEMALILLEEGYGRFNNDLEIQQSLMMTYMLNEISARR</sequence>
<dbReference type="InterPro" id="IPR008271">
    <property type="entry name" value="Ser/Thr_kinase_AS"/>
</dbReference>
<feature type="transmembrane region" description="Helical" evidence="7">
    <location>
        <begin position="340"/>
        <end position="362"/>
    </location>
</feature>
<evidence type="ECO:0000256" key="5">
    <source>
        <dbReference type="ARBA" id="ARBA00022840"/>
    </source>
</evidence>
<accession>A0A3B0V7D9</accession>
<feature type="domain" description="Protein kinase" evidence="8">
    <location>
        <begin position="15"/>
        <end position="277"/>
    </location>
</feature>
<dbReference type="AlphaFoldDB" id="A0A3B0V7D9"/>
<evidence type="ECO:0000256" key="4">
    <source>
        <dbReference type="ARBA" id="ARBA00022777"/>
    </source>
</evidence>
<dbReference type="Gene3D" id="3.30.200.20">
    <property type="entry name" value="Phosphorylase Kinase, domain 1"/>
    <property type="match status" value="1"/>
</dbReference>
<protein>
    <submittedName>
        <fullName evidence="9">Serine/threonine protein kinase PrkC, regulator of stationary phase</fullName>
    </submittedName>
</protein>
<keyword evidence="5" id="KW-0067">ATP-binding</keyword>
<evidence type="ECO:0000256" key="7">
    <source>
        <dbReference type="SAM" id="Phobius"/>
    </source>
</evidence>
<evidence type="ECO:0000256" key="2">
    <source>
        <dbReference type="ARBA" id="ARBA00022679"/>
    </source>
</evidence>
<dbReference type="InterPro" id="IPR011990">
    <property type="entry name" value="TPR-like_helical_dom_sf"/>
</dbReference>
<dbReference type="SUPFAM" id="SSF56112">
    <property type="entry name" value="Protein kinase-like (PK-like)"/>
    <property type="match status" value="1"/>
</dbReference>
<dbReference type="FunFam" id="3.30.200.20:FF:000035">
    <property type="entry name" value="Serine/threonine protein kinase Stk1"/>
    <property type="match status" value="1"/>
</dbReference>
<evidence type="ECO:0000259" key="8">
    <source>
        <dbReference type="PROSITE" id="PS50011"/>
    </source>
</evidence>
<evidence type="ECO:0000313" key="9">
    <source>
        <dbReference type="EMBL" id="VAW36830.1"/>
    </source>
</evidence>
<gene>
    <name evidence="9" type="ORF">MNBD_CHLOROFLEXI01-3620</name>
</gene>
<dbReference type="GO" id="GO:0005524">
    <property type="term" value="F:ATP binding"/>
    <property type="evidence" value="ECO:0007669"/>
    <property type="project" value="UniProtKB-KW"/>
</dbReference>
<dbReference type="PROSITE" id="PS00107">
    <property type="entry name" value="PROTEIN_KINASE_ATP"/>
    <property type="match status" value="1"/>
</dbReference>
<keyword evidence="3" id="KW-0547">Nucleotide-binding</keyword>
<proteinExistence type="predicted"/>
<reference evidence="9" key="1">
    <citation type="submission" date="2018-06" db="EMBL/GenBank/DDBJ databases">
        <authorList>
            <person name="Zhirakovskaya E."/>
        </authorList>
    </citation>
    <scope>NUCLEOTIDE SEQUENCE</scope>
</reference>
<feature type="compositionally biased region" description="Low complexity" evidence="6">
    <location>
        <begin position="394"/>
        <end position="407"/>
    </location>
</feature>
<keyword evidence="7" id="KW-0472">Membrane</keyword>
<feature type="region of interest" description="Disordered" evidence="6">
    <location>
        <begin position="298"/>
        <end position="331"/>
    </location>
</feature>
<dbReference type="CDD" id="cd14014">
    <property type="entry name" value="STKc_PknB_like"/>
    <property type="match status" value="1"/>
</dbReference>
<keyword evidence="2" id="KW-0808">Transferase</keyword>
<dbReference type="SUPFAM" id="SSF48452">
    <property type="entry name" value="TPR-like"/>
    <property type="match status" value="1"/>
</dbReference>
<keyword evidence="1 9" id="KW-0723">Serine/threonine-protein kinase</keyword>
<dbReference type="PROSITE" id="PS50011">
    <property type="entry name" value="PROTEIN_KINASE_DOM"/>
    <property type="match status" value="1"/>
</dbReference>
<dbReference type="FunFam" id="1.10.510.10:FF:000021">
    <property type="entry name" value="Serine/threonine protein kinase"/>
    <property type="match status" value="1"/>
</dbReference>
<dbReference type="GO" id="GO:0004674">
    <property type="term" value="F:protein serine/threonine kinase activity"/>
    <property type="evidence" value="ECO:0007669"/>
    <property type="project" value="UniProtKB-KW"/>
</dbReference>
<keyword evidence="7" id="KW-0812">Transmembrane</keyword>
<keyword evidence="4 9" id="KW-0418">Kinase</keyword>
<dbReference type="PANTHER" id="PTHR43289">
    <property type="entry name" value="MITOGEN-ACTIVATED PROTEIN KINASE KINASE KINASE 20-RELATED"/>
    <property type="match status" value="1"/>
</dbReference>
<dbReference type="Gene3D" id="1.10.510.10">
    <property type="entry name" value="Transferase(Phosphotransferase) domain 1"/>
    <property type="match status" value="1"/>
</dbReference>